<dbReference type="Pfam" id="PF06778">
    <property type="entry name" value="Chlor_dismutase"/>
    <property type="match status" value="1"/>
</dbReference>
<feature type="region of interest" description="Disordered" evidence="4">
    <location>
        <begin position="1"/>
        <end position="32"/>
    </location>
</feature>
<evidence type="ECO:0000256" key="1">
    <source>
        <dbReference type="ARBA" id="ARBA00022617"/>
    </source>
</evidence>
<proteinExistence type="predicted"/>
<keyword evidence="1" id="KW-0349">Heme</keyword>
<keyword evidence="6" id="KW-1185">Reference proteome</keyword>
<reference evidence="5 6" key="1">
    <citation type="submission" date="2023-09" db="EMBL/GenBank/DDBJ databases">
        <authorList>
            <person name="Rey-Velasco X."/>
        </authorList>
    </citation>
    <scope>NUCLEOTIDE SEQUENCE [LARGE SCALE GENOMIC DNA]</scope>
    <source>
        <strain evidence="5 6">F394</strain>
    </source>
</reference>
<keyword evidence="2" id="KW-0479">Metal-binding</keyword>
<organism evidence="5 6">
    <name type="scientific">Rubrivirga litoralis</name>
    <dbReference type="NCBI Taxonomy" id="3075598"/>
    <lineage>
        <taxon>Bacteria</taxon>
        <taxon>Pseudomonadati</taxon>
        <taxon>Rhodothermota</taxon>
        <taxon>Rhodothermia</taxon>
        <taxon>Rhodothermales</taxon>
        <taxon>Rubricoccaceae</taxon>
        <taxon>Rubrivirga</taxon>
    </lineage>
</organism>
<dbReference type="InterPro" id="IPR011008">
    <property type="entry name" value="Dimeric_a/b-barrel"/>
</dbReference>
<feature type="compositionally biased region" description="Basic and acidic residues" evidence="4">
    <location>
        <begin position="1"/>
        <end position="14"/>
    </location>
</feature>
<evidence type="ECO:0000256" key="3">
    <source>
        <dbReference type="ARBA" id="ARBA00023004"/>
    </source>
</evidence>
<gene>
    <name evidence="5" type="ORF">RM540_13165</name>
</gene>
<keyword evidence="3" id="KW-0408">Iron</keyword>
<name>A0ABU3BTT7_9BACT</name>
<dbReference type="Gene3D" id="3.30.70.1030">
    <property type="entry name" value="Apc35880, domain 1"/>
    <property type="match status" value="1"/>
</dbReference>
<protein>
    <submittedName>
        <fullName evidence="5">Chlorite dismutase family protein</fullName>
    </submittedName>
</protein>
<evidence type="ECO:0000256" key="4">
    <source>
        <dbReference type="SAM" id="MobiDB-lite"/>
    </source>
</evidence>
<sequence length="261" mass="29021">MALDIQRAEPETTERGGLSLAERGKTPDGAPQSLDRRLYVQLLAYTGCSDPTALAEQADKLGVGGVVYQGAQDPRGVAVVTFHEDPAFFVEDGRALHTSAPFRDLTPRPALTMFGRTYSIGYETDLDDTLVARPVRTMTNRDWPWAVWYPLRRSGRFERESREEQRRMLMEHGGIGRAFGESDLAHDVRLACHGLDPNDNDFVAGLVGKDLHPLSAVVQRMRATRQTSEFIDRLGPFFVGRAVWQSAGPFEWALSHQAAGH</sequence>
<dbReference type="EMBL" id="JAVRHT010000035">
    <property type="protein sequence ID" value="MDT0632704.1"/>
    <property type="molecule type" value="Genomic_DNA"/>
</dbReference>
<accession>A0ABU3BTT7</accession>
<dbReference type="Proteomes" id="UP001267426">
    <property type="component" value="Unassembled WGS sequence"/>
</dbReference>
<dbReference type="InterPro" id="IPR010644">
    <property type="entry name" value="ChdC/CLD"/>
</dbReference>
<evidence type="ECO:0000313" key="5">
    <source>
        <dbReference type="EMBL" id="MDT0632704.1"/>
    </source>
</evidence>
<dbReference type="RefSeq" id="WP_311664847.1">
    <property type="nucleotide sequence ID" value="NZ_JAVRHT010000035.1"/>
</dbReference>
<evidence type="ECO:0000313" key="6">
    <source>
        <dbReference type="Proteomes" id="UP001267426"/>
    </source>
</evidence>
<evidence type="ECO:0000256" key="2">
    <source>
        <dbReference type="ARBA" id="ARBA00022723"/>
    </source>
</evidence>
<dbReference type="SUPFAM" id="SSF54909">
    <property type="entry name" value="Dimeric alpha+beta barrel"/>
    <property type="match status" value="1"/>
</dbReference>
<comment type="caution">
    <text evidence="5">The sequence shown here is derived from an EMBL/GenBank/DDBJ whole genome shotgun (WGS) entry which is preliminary data.</text>
</comment>